<dbReference type="RefSeq" id="WP_345128899.1">
    <property type="nucleotide sequence ID" value="NZ_BAABAT010000011.1"/>
</dbReference>
<keyword evidence="6" id="KW-1185">Reference proteome</keyword>
<feature type="domain" description="Putative zinc-finger" evidence="4">
    <location>
        <begin position="7"/>
        <end position="39"/>
    </location>
</feature>
<dbReference type="Gene3D" id="1.10.10.1320">
    <property type="entry name" value="Anti-sigma factor, zinc-finger domain"/>
    <property type="match status" value="1"/>
</dbReference>
<dbReference type="InterPro" id="IPR027383">
    <property type="entry name" value="Znf_put"/>
</dbReference>
<proteinExistence type="predicted"/>
<keyword evidence="3" id="KW-0812">Transmembrane</keyword>
<comment type="caution">
    <text evidence="5">The sequence shown here is derived from an EMBL/GenBank/DDBJ whole genome shotgun (WGS) entry which is preliminary data.</text>
</comment>
<keyword evidence="3" id="KW-1133">Transmembrane helix</keyword>
<keyword evidence="2" id="KW-0804">Transcription</keyword>
<accession>A0ABP8DAE7</accession>
<keyword evidence="1" id="KW-0805">Transcription regulation</keyword>
<organism evidence="5 6">
    <name type="scientific">Dactylosporangium darangshiense</name>
    <dbReference type="NCBI Taxonomy" id="579108"/>
    <lineage>
        <taxon>Bacteria</taxon>
        <taxon>Bacillati</taxon>
        <taxon>Actinomycetota</taxon>
        <taxon>Actinomycetes</taxon>
        <taxon>Micromonosporales</taxon>
        <taxon>Micromonosporaceae</taxon>
        <taxon>Dactylosporangium</taxon>
    </lineage>
</organism>
<sequence length="224" mass="22919">MTAGHDAARRLLGAYVLGGLDDADQTTVDAHLSGCAECRAEVGRLAAVPELLQRLSSDAAAPLEPPSRAGLDAFLRRARPRRLPVVVLAAACVVLAILTGVLALRPPRSVAPGQAQAQPSATASAGTIVQFVAAEGSDLTGRATLTPRQWGVSVALELAGLPGEGPFVMRVLGRSGQTEQAACWGRTSTAQARVTGASSIQLANVDSIQVADYDGNLLGSAHIG</sequence>
<name>A0ABP8DAE7_9ACTN</name>
<dbReference type="EMBL" id="BAABAT010000011">
    <property type="protein sequence ID" value="GAA4251231.1"/>
    <property type="molecule type" value="Genomic_DNA"/>
</dbReference>
<evidence type="ECO:0000256" key="3">
    <source>
        <dbReference type="SAM" id="Phobius"/>
    </source>
</evidence>
<protein>
    <submittedName>
        <fullName evidence="5">Anti-sigma-L factor RslA</fullName>
    </submittedName>
</protein>
<evidence type="ECO:0000313" key="6">
    <source>
        <dbReference type="Proteomes" id="UP001500620"/>
    </source>
</evidence>
<evidence type="ECO:0000256" key="2">
    <source>
        <dbReference type="ARBA" id="ARBA00023163"/>
    </source>
</evidence>
<evidence type="ECO:0000259" key="4">
    <source>
        <dbReference type="Pfam" id="PF13490"/>
    </source>
</evidence>
<dbReference type="Proteomes" id="UP001500620">
    <property type="component" value="Unassembled WGS sequence"/>
</dbReference>
<dbReference type="Pfam" id="PF13490">
    <property type="entry name" value="zf-HC2"/>
    <property type="match status" value="1"/>
</dbReference>
<evidence type="ECO:0000256" key="1">
    <source>
        <dbReference type="ARBA" id="ARBA00023015"/>
    </source>
</evidence>
<gene>
    <name evidence="5" type="primary">rslA</name>
    <name evidence="5" type="ORF">GCM10022255_043030</name>
</gene>
<dbReference type="InterPro" id="IPR041916">
    <property type="entry name" value="Anti_sigma_zinc_sf"/>
</dbReference>
<evidence type="ECO:0000313" key="5">
    <source>
        <dbReference type="EMBL" id="GAA4251231.1"/>
    </source>
</evidence>
<feature type="transmembrane region" description="Helical" evidence="3">
    <location>
        <begin position="83"/>
        <end position="104"/>
    </location>
</feature>
<keyword evidence="3" id="KW-0472">Membrane</keyword>
<reference evidence="6" key="1">
    <citation type="journal article" date="2019" name="Int. J. Syst. Evol. Microbiol.">
        <title>The Global Catalogue of Microorganisms (GCM) 10K type strain sequencing project: providing services to taxonomists for standard genome sequencing and annotation.</title>
        <authorList>
            <consortium name="The Broad Institute Genomics Platform"/>
            <consortium name="The Broad Institute Genome Sequencing Center for Infectious Disease"/>
            <person name="Wu L."/>
            <person name="Ma J."/>
        </authorList>
    </citation>
    <scope>NUCLEOTIDE SEQUENCE [LARGE SCALE GENOMIC DNA]</scope>
    <source>
        <strain evidence="6">JCM 17441</strain>
    </source>
</reference>